<comment type="caution">
    <text evidence="1">The sequence shown here is derived from an EMBL/GenBank/DDBJ whole genome shotgun (WGS) entry which is preliminary data.</text>
</comment>
<dbReference type="EMBL" id="SJPX01000006">
    <property type="protein sequence ID" value="TWU46806.1"/>
    <property type="molecule type" value="Genomic_DNA"/>
</dbReference>
<evidence type="ECO:0000313" key="1">
    <source>
        <dbReference type="EMBL" id="TWU46806.1"/>
    </source>
</evidence>
<keyword evidence="2" id="KW-1185">Reference proteome</keyword>
<proteinExistence type="predicted"/>
<reference evidence="1 2" key="1">
    <citation type="submission" date="2019-02" db="EMBL/GenBank/DDBJ databases">
        <title>Deep-cultivation of Planctomycetes and their phenomic and genomic characterization uncovers novel biology.</title>
        <authorList>
            <person name="Wiegand S."/>
            <person name="Jogler M."/>
            <person name="Boedeker C."/>
            <person name="Pinto D."/>
            <person name="Vollmers J."/>
            <person name="Rivas-Marin E."/>
            <person name="Kohn T."/>
            <person name="Peeters S.H."/>
            <person name="Heuer A."/>
            <person name="Rast P."/>
            <person name="Oberbeckmann S."/>
            <person name="Bunk B."/>
            <person name="Jeske O."/>
            <person name="Meyerdierks A."/>
            <person name="Storesund J.E."/>
            <person name="Kallscheuer N."/>
            <person name="Luecker S."/>
            <person name="Lage O.M."/>
            <person name="Pohl T."/>
            <person name="Merkel B.J."/>
            <person name="Hornburger P."/>
            <person name="Mueller R.-W."/>
            <person name="Bruemmer F."/>
            <person name="Labrenz M."/>
            <person name="Spormann A.M."/>
            <person name="Op Den Camp H."/>
            <person name="Overmann J."/>
            <person name="Amann R."/>
            <person name="Jetten M.S.M."/>
            <person name="Mascher T."/>
            <person name="Medema M.H."/>
            <person name="Devos D.P."/>
            <person name="Kaster A.-K."/>
            <person name="Ovreas L."/>
            <person name="Rohde M."/>
            <person name="Galperin M.Y."/>
            <person name="Jogler C."/>
        </authorList>
    </citation>
    <scope>NUCLEOTIDE SEQUENCE [LARGE SCALE GENOMIC DNA]</scope>
    <source>
        <strain evidence="1 2">Poly59</strain>
    </source>
</reference>
<name>A0A5C6EGT6_9BACT</name>
<dbReference type="Proteomes" id="UP000317977">
    <property type="component" value="Unassembled WGS sequence"/>
</dbReference>
<evidence type="ECO:0000313" key="2">
    <source>
        <dbReference type="Proteomes" id="UP000317977"/>
    </source>
</evidence>
<sequence>MAPSELNQSMAEIRAAWSADELRTRRQAALRAQSMLRALVCDIVFDADLKSSVFADDENAQTRETLGIAG</sequence>
<dbReference type="RefSeq" id="WP_146537260.1">
    <property type="nucleotide sequence ID" value="NZ_SJPX01000006.1"/>
</dbReference>
<organism evidence="1 2">
    <name type="scientific">Rubripirellula reticaptiva</name>
    <dbReference type="NCBI Taxonomy" id="2528013"/>
    <lineage>
        <taxon>Bacteria</taxon>
        <taxon>Pseudomonadati</taxon>
        <taxon>Planctomycetota</taxon>
        <taxon>Planctomycetia</taxon>
        <taxon>Pirellulales</taxon>
        <taxon>Pirellulaceae</taxon>
        <taxon>Rubripirellula</taxon>
    </lineage>
</organism>
<gene>
    <name evidence="1" type="ORF">Poly59_57790</name>
</gene>
<accession>A0A5C6EGT6</accession>
<dbReference type="AlphaFoldDB" id="A0A5C6EGT6"/>
<protein>
    <submittedName>
        <fullName evidence="1">Uncharacterized protein</fullName>
    </submittedName>
</protein>